<dbReference type="Pfam" id="PF02470">
    <property type="entry name" value="MlaD"/>
    <property type="match status" value="1"/>
</dbReference>
<feature type="compositionally biased region" description="Pro residues" evidence="1">
    <location>
        <begin position="495"/>
        <end position="510"/>
    </location>
</feature>
<dbReference type="InterPro" id="IPR003399">
    <property type="entry name" value="Mce/MlaD"/>
</dbReference>
<dbReference type="InterPro" id="IPR005693">
    <property type="entry name" value="Mce"/>
</dbReference>
<dbReference type="RefSeq" id="WP_255059619.1">
    <property type="nucleotide sequence ID" value="NZ_JANDBD010000003.1"/>
</dbReference>
<evidence type="ECO:0000313" key="4">
    <source>
        <dbReference type="EMBL" id="MCP9272439.1"/>
    </source>
</evidence>
<dbReference type="InterPro" id="IPR052336">
    <property type="entry name" value="MlaD_Phospholipid_Transporter"/>
</dbReference>
<evidence type="ECO:0000259" key="2">
    <source>
        <dbReference type="Pfam" id="PF02470"/>
    </source>
</evidence>
<name>A0ABT1LZV9_9MYCO</name>
<reference evidence="4 5" key="1">
    <citation type="submission" date="2022-06" db="EMBL/GenBank/DDBJ databases">
        <title>Mycolicibacterium sp. CAU 1645 isolated from seawater.</title>
        <authorList>
            <person name="Kim W."/>
        </authorList>
    </citation>
    <scope>NUCLEOTIDE SEQUENCE [LARGE SCALE GENOMIC DNA]</scope>
    <source>
        <strain evidence="4 5">CAU 1645</strain>
    </source>
</reference>
<evidence type="ECO:0000259" key="3">
    <source>
        <dbReference type="Pfam" id="PF11887"/>
    </source>
</evidence>
<evidence type="ECO:0000313" key="5">
    <source>
        <dbReference type="Proteomes" id="UP001651690"/>
    </source>
</evidence>
<dbReference type="EMBL" id="JANDBD010000003">
    <property type="protein sequence ID" value="MCP9272439.1"/>
    <property type="molecule type" value="Genomic_DNA"/>
</dbReference>
<feature type="compositionally biased region" description="Pro residues" evidence="1">
    <location>
        <begin position="457"/>
        <end position="467"/>
    </location>
</feature>
<feature type="compositionally biased region" description="Pro residues" evidence="1">
    <location>
        <begin position="521"/>
        <end position="533"/>
    </location>
</feature>
<dbReference type="Proteomes" id="UP001651690">
    <property type="component" value="Unassembled WGS sequence"/>
</dbReference>
<feature type="domain" description="Mammalian cell entry C-terminal" evidence="3">
    <location>
        <begin position="116"/>
        <end position="292"/>
    </location>
</feature>
<sequence length="533" mass="55617">MRSIEGDSRIRNGMMGILILILVIGVGQSFASVPMLFATPTYYAQFTDTGGLNTGDKVRVAGVDVGQVRSMAIDGDKVKIGYSLTGIKIGTESRAAIRTDTILGRKNLEIQPRGDTRLSANGVLPVGQTTTPYQIYDAFFDVTKAASGWDTESVKKSLNVLSETIDQTYPNLSAALDGVARFSDTIGKRDEDIKKLLANANKIAGVLGNRSGQINELLVNAQTLLAAINERTTSINLLLERVSSFSTQVSGFIDDNPNLNKVLTQLNTISDILVARKYDLVDVLTTLSKFTASLGESLASGPFFKVMLVNLLPYQIIQPWVDAAFKKRGIDPQEFWGNAGLPSFRFPDPNGQRFPNGAPPPAPTPLEGTAEFPGPAVIAGTPCSYTPGPGNFPTSANPLPCADATVGPFGNNPYGPANDLTQPNVISAPQNPAAAVPAPGVPSAAFPGELPSMVPGIPPPPFVPGPPGARTVPAQPGPSDPYIAPGSLQGDGTSPLPPPLVGPIPPPGPGPQVGGVGEPLPGNPPFLPPGSQG</sequence>
<dbReference type="NCBIfam" id="TIGR00996">
    <property type="entry name" value="Mtu_fam_mce"/>
    <property type="match status" value="1"/>
</dbReference>
<proteinExistence type="predicted"/>
<dbReference type="Pfam" id="PF11887">
    <property type="entry name" value="Mce4_CUP1"/>
    <property type="match status" value="1"/>
</dbReference>
<feature type="region of interest" description="Disordered" evidence="1">
    <location>
        <begin position="457"/>
        <end position="533"/>
    </location>
</feature>
<dbReference type="PRINTS" id="PR01782">
    <property type="entry name" value="MCEVIRFACTOR"/>
</dbReference>
<organism evidence="4 5">
    <name type="scientific">Mycolicibacterium arenosum</name>
    <dbReference type="NCBI Taxonomy" id="2952157"/>
    <lineage>
        <taxon>Bacteria</taxon>
        <taxon>Bacillati</taxon>
        <taxon>Actinomycetota</taxon>
        <taxon>Actinomycetes</taxon>
        <taxon>Mycobacteriales</taxon>
        <taxon>Mycobacteriaceae</taxon>
        <taxon>Mycolicibacterium</taxon>
    </lineage>
</organism>
<dbReference type="InterPro" id="IPR024516">
    <property type="entry name" value="Mce_C"/>
</dbReference>
<gene>
    <name evidence="4" type="ORF">NM203_09600</name>
</gene>
<feature type="domain" description="Mce/MlaD" evidence="2">
    <location>
        <begin position="39"/>
        <end position="112"/>
    </location>
</feature>
<comment type="caution">
    <text evidence="4">The sequence shown here is derived from an EMBL/GenBank/DDBJ whole genome shotgun (WGS) entry which is preliminary data.</text>
</comment>
<evidence type="ECO:0000256" key="1">
    <source>
        <dbReference type="SAM" id="MobiDB-lite"/>
    </source>
</evidence>
<protein>
    <submittedName>
        <fullName evidence="4">MCE family protein</fullName>
    </submittedName>
</protein>
<accession>A0ABT1LZV9</accession>
<keyword evidence="5" id="KW-1185">Reference proteome</keyword>
<dbReference type="PANTHER" id="PTHR33371">
    <property type="entry name" value="INTERMEMBRANE PHOSPHOLIPID TRANSPORT SYSTEM BINDING PROTEIN MLAD-RELATED"/>
    <property type="match status" value="1"/>
</dbReference>
<dbReference type="PANTHER" id="PTHR33371:SF18">
    <property type="entry name" value="MCE-FAMILY PROTEIN MCE3C"/>
    <property type="match status" value="1"/>
</dbReference>